<dbReference type="AlphaFoldDB" id="A0A2I0KZD2"/>
<dbReference type="Pfam" id="PF07727">
    <property type="entry name" value="RVT_2"/>
    <property type="match status" value="1"/>
</dbReference>
<comment type="caution">
    <text evidence="3">The sequence shown here is derived from an EMBL/GenBank/DDBJ whole genome shotgun (WGS) entry which is preliminary data.</text>
</comment>
<dbReference type="Proteomes" id="UP000233551">
    <property type="component" value="Unassembled WGS sequence"/>
</dbReference>
<protein>
    <recommendedName>
        <fullName evidence="2">Reverse transcriptase Ty1/copia-type domain-containing protein</fullName>
    </recommendedName>
</protein>
<dbReference type="STRING" id="22663.A0A2I0KZD2"/>
<dbReference type="PANTHER" id="PTHR34222:SF33">
    <property type="entry name" value="RETROTRANSPOSON GAG DOMAIN-CONTAINING PROTEIN"/>
    <property type="match status" value="1"/>
</dbReference>
<feature type="compositionally biased region" description="Acidic residues" evidence="1">
    <location>
        <begin position="173"/>
        <end position="184"/>
    </location>
</feature>
<accession>A0A2I0KZD2</accession>
<keyword evidence="4" id="KW-1185">Reference proteome</keyword>
<dbReference type="PANTHER" id="PTHR34222">
    <property type="entry name" value="GAG_PRE-INTEGRS DOMAIN-CONTAINING PROTEIN"/>
    <property type="match status" value="1"/>
</dbReference>
<dbReference type="EMBL" id="PGOL01000250">
    <property type="protein sequence ID" value="PKI73819.1"/>
    <property type="molecule type" value="Genomic_DNA"/>
</dbReference>
<evidence type="ECO:0000313" key="3">
    <source>
        <dbReference type="EMBL" id="PKI73819.1"/>
    </source>
</evidence>
<evidence type="ECO:0000313" key="4">
    <source>
        <dbReference type="Proteomes" id="UP000233551"/>
    </source>
</evidence>
<evidence type="ECO:0000256" key="1">
    <source>
        <dbReference type="SAM" id="MobiDB-lite"/>
    </source>
</evidence>
<name>A0A2I0KZD2_PUNGR</name>
<gene>
    <name evidence="3" type="ORF">CRG98_005803</name>
</gene>
<feature type="region of interest" description="Disordered" evidence="1">
    <location>
        <begin position="173"/>
        <end position="192"/>
    </location>
</feature>
<evidence type="ECO:0000259" key="2">
    <source>
        <dbReference type="Pfam" id="PF07727"/>
    </source>
</evidence>
<feature type="compositionally biased region" description="Basic and acidic residues" evidence="1">
    <location>
        <begin position="199"/>
        <end position="215"/>
    </location>
</feature>
<sequence>MGLNPEFATVRSNILSMDPFPSLNCVYQMICQDERQRNIARSQESIGLEAAAFAAKVSGENKPAVQQGSSRPQCDFCNRVGHTRSTCYKLHGPPTNQNVQQSSGGWDNSPKTWNPKGPKGSTGKKQYGGYGKRPPGNSHQANAVQTTQVSNQPFSALPFSEEQIQRLLSLVEPNEEGSSQEDDGSPLLLSMLQPEDSDDMCKEGEGCSGHRDKGHSISLGLKDQPAQRMGNFSHSSRRRGTPYSFRDYLSYTSATDKYVSFLAALDSDEEPRSYKEAARDPRWQAAMAKELRALELNGTWTFSSLPPEKKPIDCKWVYMIKRQGNRSIERYKARLVAKGFTQVEGVDFNETFALIAKLVAVKCFLAVAIMKKWEIHQMDVHNAFLRGDLHEEVYMSLPPGLTSAHPGQVCRLHKSLYGLR</sequence>
<feature type="region of interest" description="Disordered" evidence="1">
    <location>
        <begin position="88"/>
        <end position="143"/>
    </location>
</feature>
<feature type="region of interest" description="Disordered" evidence="1">
    <location>
        <begin position="197"/>
        <end position="218"/>
    </location>
</feature>
<feature type="domain" description="Reverse transcriptase Ty1/copia-type" evidence="2">
    <location>
        <begin position="297"/>
        <end position="420"/>
    </location>
</feature>
<dbReference type="InterPro" id="IPR013103">
    <property type="entry name" value="RVT_2"/>
</dbReference>
<proteinExistence type="predicted"/>
<organism evidence="3 4">
    <name type="scientific">Punica granatum</name>
    <name type="common">Pomegranate</name>
    <dbReference type="NCBI Taxonomy" id="22663"/>
    <lineage>
        <taxon>Eukaryota</taxon>
        <taxon>Viridiplantae</taxon>
        <taxon>Streptophyta</taxon>
        <taxon>Embryophyta</taxon>
        <taxon>Tracheophyta</taxon>
        <taxon>Spermatophyta</taxon>
        <taxon>Magnoliopsida</taxon>
        <taxon>eudicotyledons</taxon>
        <taxon>Gunneridae</taxon>
        <taxon>Pentapetalae</taxon>
        <taxon>rosids</taxon>
        <taxon>malvids</taxon>
        <taxon>Myrtales</taxon>
        <taxon>Lythraceae</taxon>
        <taxon>Punica</taxon>
    </lineage>
</organism>
<reference evidence="3 4" key="1">
    <citation type="submission" date="2017-11" db="EMBL/GenBank/DDBJ databases">
        <title>De-novo sequencing of pomegranate (Punica granatum L.) genome.</title>
        <authorList>
            <person name="Akparov Z."/>
            <person name="Amiraslanov A."/>
            <person name="Hajiyeva S."/>
            <person name="Abbasov M."/>
            <person name="Kaur K."/>
            <person name="Hamwieh A."/>
            <person name="Solovyev V."/>
            <person name="Salamov A."/>
            <person name="Braich B."/>
            <person name="Kosarev P."/>
            <person name="Mahmoud A."/>
            <person name="Hajiyev E."/>
            <person name="Babayeva S."/>
            <person name="Izzatullayeva V."/>
            <person name="Mammadov A."/>
            <person name="Mammadov A."/>
            <person name="Sharifova S."/>
            <person name="Ojaghi J."/>
            <person name="Eynullazada K."/>
            <person name="Bayramov B."/>
            <person name="Abdulazimova A."/>
            <person name="Shahmuradov I."/>
        </authorList>
    </citation>
    <scope>NUCLEOTIDE SEQUENCE [LARGE SCALE GENOMIC DNA]</scope>
    <source>
        <strain evidence="4">cv. AG2017</strain>
        <tissue evidence="3">Leaf</tissue>
    </source>
</reference>
<feature type="compositionally biased region" description="Polar residues" evidence="1">
    <location>
        <begin position="94"/>
        <end position="112"/>
    </location>
</feature>